<protein>
    <submittedName>
        <fullName evidence="1">Uncharacterized protein</fullName>
    </submittedName>
</protein>
<gene>
    <name evidence="1" type="ORF">SAMN06265173_12744</name>
</gene>
<reference evidence="1 2" key="1">
    <citation type="submission" date="2017-05" db="EMBL/GenBank/DDBJ databases">
        <authorList>
            <person name="Varghese N."/>
            <person name="Submissions S."/>
        </authorList>
    </citation>
    <scope>NUCLEOTIDE SEQUENCE [LARGE SCALE GENOMIC DNA]</scope>
    <source>
        <strain evidence="1 2">DSM 29506</strain>
    </source>
</reference>
<evidence type="ECO:0000313" key="2">
    <source>
        <dbReference type="Proteomes" id="UP000316030"/>
    </source>
</evidence>
<sequence length="69" mass="7758">MAESFSNRHGYRSAAAEITVHEDAPENLRYAIPLIGQDIGMSPSAMRRIICQVLLVPPDRNNWSEHPNI</sequence>
<dbReference type="RefSeq" id="WP_218394084.1">
    <property type="nucleotide sequence ID" value="NZ_FXTO01000027.1"/>
</dbReference>
<keyword evidence="2" id="KW-1185">Reference proteome</keyword>
<proteinExistence type="predicted"/>
<dbReference type="AlphaFoldDB" id="A0A521FDT9"/>
<name>A0A521FDT9_9RHOB</name>
<evidence type="ECO:0000313" key="1">
    <source>
        <dbReference type="EMBL" id="SMO94346.1"/>
    </source>
</evidence>
<dbReference type="Proteomes" id="UP000316030">
    <property type="component" value="Unassembled WGS sequence"/>
</dbReference>
<accession>A0A521FDT9</accession>
<organism evidence="1 2">
    <name type="scientific">Thalassovita litoralis</name>
    <dbReference type="NCBI Taxonomy" id="1010611"/>
    <lineage>
        <taxon>Bacteria</taxon>
        <taxon>Pseudomonadati</taxon>
        <taxon>Pseudomonadota</taxon>
        <taxon>Alphaproteobacteria</taxon>
        <taxon>Rhodobacterales</taxon>
        <taxon>Roseobacteraceae</taxon>
        <taxon>Thalassovita</taxon>
    </lineage>
</organism>
<dbReference type="EMBL" id="FXTO01000027">
    <property type="protein sequence ID" value="SMO94346.1"/>
    <property type="molecule type" value="Genomic_DNA"/>
</dbReference>